<evidence type="ECO:0000313" key="3">
    <source>
        <dbReference type="Proteomes" id="UP000480246"/>
    </source>
</evidence>
<reference evidence="2 3" key="1">
    <citation type="submission" date="2019-10" db="EMBL/GenBank/DDBJ databases">
        <title>Gracilibacillus sp. nov. isolated from rice seeds.</title>
        <authorList>
            <person name="He S."/>
        </authorList>
    </citation>
    <scope>NUCLEOTIDE SEQUENCE [LARGE SCALE GENOMIC DNA]</scope>
    <source>
        <strain evidence="2 3">TD8</strain>
    </source>
</reference>
<dbReference type="RefSeq" id="WP_153406256.1">
    <property type="nucleotide sequence ID" value="NZ_ML762443.1"/>
</dbReference>
<keyword evidence="3" id="KW-1185">Reference proteome</keyword>
<feature type="signal peptide" evidence="1">
    <location>
        <begin position="1"/>
        <end position="26"/>
    </location>
</feature>
<keyword evidence="1" id="KW-0732">Signal</keyword>
<feature type="chain" id="PRO_5028841029" evidence="1">
    <location>
        <begin position="27"/>
        <end position="172"/>
    </location>
</feature>
<evidence type="ECO:0000256" key="1">
    <source>
        <dbReference type="SAM" id="SignalP"/>
    </source>
</evidence>
<dbReference type="Proteomes" id="UP000480246">
    <property type="component" value="Unassembled WGS sequence"/>
</dbReference>
<evidence type="ECO:0000313" key="2">
    <source>
        <dbReference type="EMBL" id="KAB8127380.1"/>
    </source>
</evidence>
<protein>
    <submittedName>
        <fullName evidence="2">Uncharacterized protein</fullName>
    </submittedName>
</protein>
<proteinExistence type="predicted"/>
<name>A0A7C8L1Q0_9BACI</name>
<gene>
    <name evidence="2" type="ORF">F9U64_17875</name>
</gene>
<comment type="caution">
    <text evidence="2">The sequence shown here is derived from an EMBL/GenBank/DDBJ whole genome shotgun (WGS) entry which is preliminary data.</text>
</comment>
<dbReference type="EMBL" id="WEID01000092">
    <property type="protein sequence ID" value="KAB8127380.1"/>
    <property type="molecule type" value="Genomic_DNA"/>
</dbReference>
<accession>A0A7C8L1Q0</accession>
<organism evidence="2 3">
    <name type="scientific">Gracilibacillus oryzae</name>
    <dbReference type="NCBI Taxonomy" id="1672701"/>
    <lineage>
        <taxon>Bacteria</taxon>
        <taxon>Bacillati</taxon>
        <taxon>Bacillota</taxon>
        <taxon>Bacilli</taxon>
        <taxon>Bacillales</taxon>
        <taxon>Bacillaceae</taxon>
        <taxon>Gracilibacillus</taxon>
    </lineage>
</organism>
<dbReference type="AlphaFoldDB" id="A0A7C8L1Q0"/>
<sequence>MITKFFYSIICIAYIFTCLAGLTVSAEDNKNEKQIVINETKKYKDTEIILEHLLISQDKTTLQIQLHGEQVKELIIKKKGDIYVHRTPKIVVFDDKGHPLKQGAKKEDEPDKGRMIQGRMHNISADTIELTNYYGPIEKLPEFIKIKVMNFNFNKGNYLKNNNSIAEFKVDL</sequence>